<dbReference type="AlphaFoldDB" id="A0A3N0AWI7"/>
<comment type="caution">
    <text evidence="2">The sequence shown here is derived from an EMBL/GenBank/DDBJ whole genome shotgun (WGS) entry which is preliminary data.</text>
</comment>
<evidence type="ECO:0000313" key="2">
    <source>
        <dbReference type="EMBL" id="RNL39237.1"/>
    </source>
</evidence>
<reference evidence="2 3" key="1">
    <citation type="journal article" date="2019" name="Microbiol. Resour. Announc.">
        <title>Draft Genome Sequences of Type Strains of Gordonibacter faecihominis, Paraeggerthella hongkongensis, Parvibacter caecicola,Slackia equolifaciens, Slackia faecicanis, and Slackia isoflavoniconvertens.</title>
        <authorList>
            <person name="Danylec N."/>
            <person name="Stoll D.A."/>
            <person name="Dotsch A."/>
            <person name="Huch M."/>
        </authorList>
    </citation>
    <scope>NUCLEOTIDE SEQUENCE [LARGE SCALE GENOMIC DNA]</scope>
    <source>
        <strain evidence="2 3">DSM 18785</strain>
    </source>
</reference>
<feature type="region of interest" description="Disordered" evidence="1">
    <location>
        <begin position="1"/>
        <end position="30"/>
    </location>
</feature>
<proteinExistence type="predicted"/>
<evidence type="ECO:0000256" key="1">
    <source>
        <dbReference type="SAM" id="MobiDB-lite"/>
    </source>
</evidence>
<sequence length="81" mass="8707">MSKPFERNSSRATTKRAAAAKPTSTAAPPELWAGSMPAMSFHENPRILTQSTGRHRSPTARLRAGRVRGAVTSASISARLF</sequence>
<name>A0A3N0AWI7_9ACTN</name>
<accession>A0A3N0AWI7</accession>
<feature type="compositionally biased region" description="Low complexity" evidence="1">
    <location>
        <begin position="10"/>
        <end position="29"/>
    </location>
</feature>
<gene>
    <name evidence="2" type="ORF">DMP10_02290</name>
</gene>
<organism evidence="2 3">
    <name type="scientific">Adlercreutzia equolifaciens subsp. celatus DSM 18785</name>
    <dbReference type="NCBI Taxonomy" id="1121021"/>
    <lineage>
        <taxon>Bacteria</taxon>
        <taxon>Bacillati</taxon>
        <taxon>Actinomycetota</taxon>
        <taxon>Coriobacteriia</taxon>
        <taxon>Eggerthellales</taxon>
        <taxon>Eggerthellaceae</taxon>
        <taxon>Adlercreutzia</taxon>
    </lineage>
</organism>
<evidence type="ECO:0000313" key="3">
    <source>
        <dbReference type="Proteomes" id="UP000278327"/>
    </source>
</evidence>
<keyword evidence="3" id="KW-1185">Reference proteome</keyword>
<dbReference type="Proteomes" id="UP000278327">
    <property type="component" value="Unassembled WGS sequence"/>
</dbReference>
<protein>
    <submittedName>
        <fullName evidence="2">Uncharacterized protein</fullName>
    </submittedName>
</protein>
<dbReference type="EMBL" id="QICA01000003">
    <property type="protein sequence ID" value="RNL39237.1"/>
    <property type="molecule type" value="Genomic_DNA"/>
</dbReference>